<feature type="compositionally biased region" description="Polar residues" evidence="1">
    <location>
        <begin position="492"/>
        <end position="506"/>
    </location>
</feature>
<dbReference type="InterPro" id="IPR036390">
    <property type="entry name" value="WH_DNA-bd_sf"/>
</dbReference>
<dbReference type="Proteomes" id="UP000433483">
    <property type="component" value="Unassembled WGS sequence"/>
</dbReference>
<dbReference type="Gene3D" id="1.10.10.10">
    <property type="entry name" value="Winged helix-like DNA-binding domain superfamily/Winged helix DNA-binding domain"/>
    <property type="match status" value="1"/>
</dbReference>
<dbReference type="Pfam" id="PF03747">
    <property type="entry name" value="ADP_ribosyl_GH"/>
    <property type="match status" value="1"/>
</dbReference>
<evidence type="ECO:0000313" key="4">
    <source>
        <dbReference type="Proteomes" id="UP000433483"/>
    </source>
</evidence>
<feature type="region of interest" description="Disordered" evidence="1">
    <location>
        <begin position="1"/>
        <end position="28"/>
    </location>
</feature>
<feature type="region of interest" description="Disordered" evidence="1">
    <location>
        <begin position="475"/>
        <end position="545"/>
    </location>
</feature>
<dbReference type="OrthoDB" id="524326at2759"/>
<evidence type="ECO:0000259" key="2">
    <source>
        <dbReference type="PROSITE" id="PS50186"/>
    </source>
</evidence>
<dbReference type="SUPFAM" id="SSF46785">
    <property type="entry name" value="Winged helix' DNA-binding domain"/>
    <property type="match status" value="1"/>
</dbReference>
<dbReference type="PANTHER" id="PTHR16206:SF4">
    <property type="entry name" value="PROTEIN LET-99"/>
    <property type="match status" value="1"/>
</dbReference>
<dbReference type="EMBL" id="QXGB01000309">
    <property type="protein sequence ID" value="KAE9220036.1"/>
    <property type="molecule type" value="Genomic_DNA"/>
</dbReference>
<reference evidence="3 4" key="1">
    <citation type="submission" date="2018-08" db="EMBL/GenBank/DDBJ databases">
        <title>Genomic investigation of the strawberry pathogen Phytophthora fragariae indicates pathogenicity is determined by transcriptional variation in three key races.</title>
        <authorList>
            <person name="Adams T.M."/>
            <person name="Armitage A.D."/>
            <person name="Sobczyk M.K."/>
            <person name="Bates H.J."/>
            <person name="Dunwell J.M."/>
            <person name="Nellist C.F."/>
            <person name="Harrison R.J."/>
        </authorList>
    </citation>
    <scope>NUCLEOTIDE SEQUENCE [LARGE SCALE GENOMIC DNA]</scope>
    <source>
        <strain evidence="3 4">NOV-27</strain>
    </source>
</reference>
<protein>
    <recommendedName>
        <fullName evidence="2">DEP domain-containing protein</fullName>
    </recommendedName>
</protein>
<dbReference type="CDD" id="cd04371">
    <property type="entry name" value="DEP"/>
    <property type="match status" value="1"/>
</dbReference>
<proteinExistence type="predicted"/>
<dbReference type="InterPro" id="IPR005502">
    <property type="entry name" value="Ribosyl_crysJ1"/>
</dbReference>
<name>A0A6A3YL09_9STRA</name>
<feature type="compositionally biased region" description="Basic and acidic residues" evidence="1">
    <location>
        <begin position="667"/>
        <end position="677"/>
    </location>
</feature>
<dbReference type="SUPFAM" id="SSF101478">
    <property type="entry name" value="ADP-ribosylglycohydrolase"/>
    <property type="match status" value="1"/>
</dbReference>
<feature type="domain" description="DEP" evidence="2">
    <location>
        <begin position="40"/>
        <end position="116"/>
    </location>
</feature>
<dbReference type="PANTHER" id="PTHR16206">
    <property type="entry name" value="DEP DOMAIN-CONTAINING"/>
    <property type="match status" value="1"/>
</dbReference>
<evidence type="ECO:0000256" key="1">
    <source>
        <dbReference type="SAM" id="MobiDB-lite"/>
    </source>
</evidence>
<organism evidence="3 4">
    <name type="scientific">Phytophthora fragariae</name>
    <dbReference type="NCBI Taxonomy" id="53985"/>
    <lineage>
        <taxon>Eukaryota</taxon>
        <taxon>Sar</taxon>
        <taxon>Stramenopiles</taxon>
        <taxon>Oomycota</taxon>
        <taxon>Peronosporomycetes</taxon>
        <taxon>Peronosporales</taxon>
        <taxon>Peronosporaceae</taxon>
        <taxon>Phytophthora</taxon>
    </lineage>
</organism>
<gene>
    <name evidence="3" type="ORF">PF005_g7647</name>
</gene>
<dbReference type="PROSITE" id="PS50186">
    <property type="entry name" value="DEP"/>
    <property type="match status" value="1"/>
</dbReference>
<dbReference type="GO" id="GO:0035556">
    <property type="term" value="P:intracellular signal transduction"/>
    <property type="evidence" value="ECO:0007669"/>
    <property type="project" value="InterPro"/>
</dbReference>
<accession>A0A6A3YL09</accession>
<evidence type="ECO:0000313" key="3">
    <source>
        <dbReference type="EMBL" id="KAE9220036.1"/>
    </source>
</evidence>
<dbReference type="InterPro" id="IPR036705">
    <property type="entry name" value="Ribosyl_crysJ1_sf"/>
</dbReference>
<keyword evidence="4" id="KW-1185">Reference proteome</keyword>
<dbReference type="SMART" id="SM00049">
    <property type="entry name" value="DEP"/>
    <property type="match status" value="1"/>
</dbReference>
<dbReference type="Pfam" id="PF00610">
    <property type="entry name" value="DEP"/>
    <property type="match status" value="1"/>
</dbReference>
<feature type="region of interest" description="Disordered" evidence="1">
    <location>
        <begin position="623"/>
        <end position="705"/>
    </location>
</feature>
<feature type="compositionally biased region" description="Low complexity" evidence="1">
    <location>
        <begin position="535"/>
        <end position="545"/>
    </location>
</feature>
<dbReference type="InterPro" id="IPR000591">
    <property type="entry name" value="DEP_dom"/>
</dbReference>
<dbReference type="AlphaFoldDB" id="A0A6A3YL09"/>
<dbReference type="Gene3D" id="1.10.4080.10">
    <property type="entry name" value="ADP-ribosylation/Crystallin J1"/>
    <property type="match status" value="1"/>
</dbReference>
<comment type="caution">
    <text evidence="3">The sequence shown here is derived from an EMBL/GenBank/DDBJ whole genome shotgun (WGS) entry which is preliminary data.</text>
</comment>
<dbReference type="InterPro" id="IPR036388">
    <property type="entry name" value="WH-like_DNA-bd_sf"/>
</dbReference>
<sequence>MPAMQFSMPTAVERVPESSAANGDQEAEQEEALLRLAARMKQNVATGDRRRHIFKKYRDCFTGMEAVDWMLEQMEAKSVAEAVRKGQGLMSHRYIEKVEKETKFEYNKKRFYRFTATTPEFVQAVERPLPSATLDLPLSAAARRRALAALIGGFVADAASTSLNGVSHPEKTIPNLLRLDFDPAFCGLYDTADGSDKKGSRTRMESSTGFEARILLQCIARRGHIHGSQLAKDAYWGFKNDHRLLSASSRSFIKRVHSGKGWPHCAVKCRSIDVLSLIPIVVALYAGTNQLFTKVDELVKVFYVGTRVCDAALVAAFVLEQVILGASVLQAMRMSIRTERLSVKQRKVIFKAFTKSQLPSYEAIQKFGNRGSLPGGFHAVLQPLFVLNDYPTAVRENIIGGGRTCRRAMFIGACFAAQDGLDSIPEGWIQKTQYFDFIEADASTLVGRREVQGSFTEEDEEDRLAAYVDYVPRSSMSSTRSRHMDRRESSRRSSNAIEASSSNVNGEASDIAGELPPEGMSSSRRSSGPIRHRSNSYASSGGLSSPRSIASNFSYASQTTTASSVRSVIDLGDMDKFYQSGVGNTLTASSTPRSSGGTDGRLSFEMQKFFQAYGAAAAARRSRGSHGSFGENGSYGSGSSTVRSSDLNQLRPSDMAPYLRRSSAGARRSDPRSDPHLRHSYIASSRRSDTNLMYGGHQPRYSGKVSRVSDPNAFYRRSSSTPAYVPEAERSEDVVLAHRVSLDDEQRVSLHAIL</sequence>